<feature type="domain" description="Carrier" evidence="5">
    <location>
        <begin position="2696"/>
        <end position="2772"/>
    </location>
</feature>
<dbReference type="Gene3D" id="3.30.559.30">
    <property type="entry name" value="Nonribosomal peptide synthetase, condensation domain"/>
    <property type="match status" value="5"/>
</dbReference>
<dbReference type="Gene3D" id="3.30.300.30">
    <property type="match status" value="5"/>
</dbReference>
<dbReference type="GO" id="GO:0043041">
    <property type="term" value="P:amino acid activation for nonribosomal peptide biosynthetic process"/>
    <property type="evidence" value="ECO:0007669"/>
    <property type="project" value="TreeGrafter"/>
</dbReference>
<dbReference type="CDD" id="cd19542">
    <property type="entry name" value="CT_NRPS-like"/>
    <property type="match status" value="3"/>
</dbReference>
<dbReference type="PANTHER" id="PTHR45527">
    <property type="entry name" value="NONRIBOSOMAL PEPTIDE SYNTHETASE"/>
    <property type="match status" value="1"/>
</dbReference>
<dbReference type="SUPFAM" id="SSF47336">
    <property type="entry name" value="ACP-like"/>
    <property type="match status" value="5"/>
</dbReference>
<dbReference type="InterPro" id="IPR045851">
    <property type="entry name" value="AMP-bd_C_sf"/>
</dbReference>
<keyword evidence="2" id="KW-0596">Phosphopantetheine</keyword>
<dbReference type="SUPFAM" id="SSF56801">
    <property type="entry name" value="Acetyl-CoA synthetase-like"/>
    <property type="match status" value="5"/>
</dbReference>
<dbReference type="InterPro" id="IPR001242">
    <property type="entry name" value="Condensation_dom"/>
</dbReference>
<dbReference type="SMART" id="SM00823">
    <property type="entry name" value="PKS_PP"/>
    <property type="match status" value="4"/>
</dbReference>
<dbReference type="InterPro" id="IPR010071">
    <property type="entry name" value="AA_adenyl_dom"/>
</dbReference>
<protein>
    <recommendedName>
        <fullName evidence="5">Carrier domain-containing protein</fullName>
    </recommendedName>
</protein>
<dbReference type="GO" id="GO:0005737">
    <property type="term" value="C:cytoplasm"/>
    <property type="evidence" value="ECO:0007669"/>
    <property type="project" value="TreeGrafter"/>
</dbReference>
<evidence type="ECO:0000313" key="7">
    <source>
        <dbReference type="Proteomes" id="UP000318582"/>
    </source>
</evidence>
<dbReference type="Pfam" id="PF00501">
    <property type="entry name" value="AMP-binding"/>
    <property type="match status" value="5"/>
</dbReference>
<dbReference type="Proteomes" id="UP000318582">
    <property type="component" value="Unassembled WGS sequence"/>
</dbReference>
<feature type="domain" description="Carrier" evidence="5">
    <location>
        <begin position="1622"/>
        <end position="1698"/>
    </location>
</feature>
<sequence length="5414" mass="596064">MSLAASVSMSTSILNPRPIVRTGDDALLHHFVESNATAHPDTPAIQFLHFLDPPSSSSSSSSSSSQVLTYAALNANANQLAHYIQGLSTRDSDDAIIPVYLDRSVQFYVALLAILKAGAAYVPVAPDAPFDRLHFICTDTNAKIVITDTANLAKCAALEEKGFTLICLDHPVTVPRIQAQPSDNPSLAFALTQDHLAYVLYTSGSTGKPKGVLVPHGAVVESILAHSLLVPHEKGNGKYLQFAAPTFDVSVLEMFLAFCFAHTLCSATKELLLLDLVPVINALAITHVSLTPTVAALVPRSAAPSIKVMTVMGEVVSKKVIDEWASGPDGSRLHNLYGPTECAINCTMARYFAPDTSPSNIGHPLDTCTLYIMAPAPDTSLVPLGNVGELCVAGKQVARGYLKRPELTATTFVPDPYRPGQRMYRTGDLARFLPNGTVEYLGRIADDEQVKLRGLRIELGEISHVIASASPIIVDVITLVVGSEDTGKHIVAFVVVDDPSSAILLSDERGLQIYSMTDLETLCMAACKSNLQPYMFPARYMFLNKFPRTVSGKTDRSVLKLLAATNLAIPTVEPDQDLIFGGNDSLARIRSIVADVAQVDIQMVGLSTPLIQLGVDSLRIILLVGRLRREGLVSSTNNSLGVSKLMLNPTVEHIYHLTLEQQSPPLEDNHLVRQFRDNCAALKSHLSVDDNDMEDCYPCTPLQTALLTSSLRDPTGKQYLDWFVVSIPEDVPTTAVQNAWTAVRMANTALRTSFRILPNGEFMQVVHKEVPVVNIVNGAVDRVLDDEKNKLALVLGQIPMQSVVVEDKSGKWMVFGLHHAVYDGWSVPLMLRDIEECISFGRAPARPQFLALVQHYSTIPENIKESADAYWTNYLDNCTPTLFPALTSSETPSSTINTASLVSRIPTTTITQYTNSLDISFQSLCWSAWAQLLSMYTGEPDVVFGGTLAGRFVDVPAIESIIGPCIHVFPIRIDTAKADKGQRTHRASIEMGHHTWLHLRDIVKQRQFFDTWVLFQQFTEEGNFKVVRNEDCFEGVICLEIFPGPQAPSFRLRAQSSIVPESHCDILLQQFEDILLSFLEKDVIIHSPLSVTNPQPSTPATGELMYTAVEKWAAETPKASAVEYLPALNTPTCKLTYEELNNRANCLAWALTETKRGIVPIYLEKSFETYIAILGILKAGCAYLPIEPGTPLDRIKFIIKDAEATMLVTTSTHRDMFADIHVICMDQMEFSAMSNLNLDIIPTDMAYVLYTSGTTGTPKGVMLSHTNVIANLEALTTLYDWTPSSRILQFASYTFDVSVFETFFAFYNGLVLCATSTQTMLTDLKQSIRDLRPTHVDLTSTAAALVKWEDVTSIQSLIQTGEALTRRVVEAWQGCCVIDAYGPTETMNVGVVRVGVTPTTRVGNIGWGLTSCSVFVVAFAEKAIRPLPVGYIGELCIGGPQVGIGYLHRPELTAEKFVDSPFGRVYRTGDVARMLSDGSIQFMGRRDDQVKLNGLRIELGEISATVTRSHPCVDDAVTVVAARGEGGRQVLVSFAAIGPTGTGCRVVQVDEHSRQVVQSVMKETKMHLPYYMVPAAVIPITELPRGSAGKTDKRYLLKLYAEMDGRYLSAFESDESSADGDEEWTATELVLRTHVARLAKLDPTEIRRHASIFQLGLDSLSAIQLSTQLHKENLSLSMIDIMQHPFIDQMARLLDARPAQAVQKPSRDFITVFEPYRARLISSLNVPDAAIEAVYPCTPIQESLLFPAFRGLGTYLNHIVYELDQGIDLRRLENAVKTVVGVHQILRTSFVRVDVPGHIFAQVVWKEACRWDVRPDMDVQTAMAQIESMTDISTHPPLSFTILPSKLILTLHHAMYDGRSQRLLLSDIESVYLGNVPVTRPQYSWAMQRILTRAEASSDAEGLWKGMLDGYAPVLFPDISVRTLKKEGTWVFGKCLELPLDVIEQRCRSMNATLQSVGLAAWARLLGRYIGSDDIAFGVVLSGRSEGGDWNDVIGPCINTIPFRSPSMKAASNAAFVQDVQSRYMGLLPYQHTPLRMIQKWSCAEGVPLFDTLFVYEREQGGDVGIGLWKCEKVVAEVESAVAVDLIAKADGSLFIEISCKKSLMSENQLELCVAQLEATLMDLVSNPSAQLETLPSDMLSIINPHCQPYPVPENTFLHSCVEQQAASRGDTVAVVFAEDITDAGASSMELTFSQLNAYGNRIAHLLRSRGTQLEDMVPICIPRSLHLYASVLGVSKAGAACVPIDPEAPAARKSFMIRDTGAQCVLTISSLVSELQHDLPHVQFIALDEVQTILEEHSTANPFVSGLSSSNLAYVLYTSGTTGKPKGVLVEHGNVVQSITAFQHIIPFTSSSRFLQFASCAFDVFIFELFLSWSSGICICGAPKDVLLRDLELALRTLRVTHADLTPSVAALLKRANVPSLELLVTGGEALTQQVLKEWGVGGCIYNAYGPTEATIGCTMLPKVGMADKPGNIGTPFENVSAYVMSVTEPLRPVMKGAVGELCVGGPLIARGYLHQTELTSNKFVLWTHPSSGRVERLYKTGDLVRILPGDVLEYLGRGDQQVKMNGIRIEVDEISHVLQDALCDVRAAATVLKTSEQGKKHIVSFVVLEDSQKPDHCVVVDATDWTRGIIRQLLAEARKKLPMHMVPRDILVINRLPLGPTGKLDIKTLLSLSETSSSLTMKRSDSGLGGEPGDDLTEQEKEIRQVVAKVANVPPETIGRSITIFELGIDSLSAISLSSALRNKGINVNVSEILRHPTVGAIAILLADQKSGSSHQKETEDMISRGRAYLERYEVAHKMSVMRELGLSAEDIQSCYPCSPLQEGMIAQYVQSGGKKYVNQFTFQLDAGWDAEQLWTAWMLVGTRHDMMRTCFCGTERGDGYVQVVLSSLPERFWTLKECRNEAEMEDEILRYKQLVVGEMDLGTPPIRLCLFTTSSQATLVLTLHHALYDGSSLPLLLDDVQTAYRGAHLPDRPQFRACMEYICATDLPAAEAYWRRTLRECITQPFPDLTGQNDLPARDLMIEISSTMKLQDLDRSCRKLGTTQLALGLVAWGKLLSYYLGENDVVFGHVVSGRTVPVPGIQDILGPCFNTIPCRVELGAQTTNRELLQQVQRATVDVLPYQHSSMRDIHKWAGFSDGRALFDTLFVYQRASEHTSRDTSLWRAVGSEAPVDYPVSVEMVAGDSDDLILRVAFRNNVLLEQQAMLLLKQLDAILADLVQQPDGNLNRLPGTLKEDPTLLSIANAEPTRFGNGQVQLLHTAFEIHARSAPTALALEWAVNITPSGADSRLWTYDGLNREANKIAHLLISRNATGRIIPICISKSPLMYMAILGTLKAGAAYVPVDSELPMERKQFMVRDCAATFVLTDTMERAAFGDHVTVLSLTEEELVGQPDTNPEISISASDLAYVLYTSGTTGQPKGVMITHDSAVQCLQSFTVMIPWTPATRFLQFATCSFDVSIFEMFFAWTVGAALCSATKDTLLEDIELAVQALEITHMDLTPSLAVLMRREHVPTLCVLVTGGEALTRQVLNEWAGREDVCLYNAYGPTETTIGCTMFGRVEKTTKPSNIGQPLPTCAAYVVDTDLDPLPIGAIGELAIGGSHVARGYLNRTELTAAKFVEVNGVGVYRTGDLVRMLADGNIEFVGRMDDQVKLNGIRIELGEISSVVAATPNVEDAVTLVLRRNGHARDQLVSFISTKAKQDGEVKLDPLTNAHNMYGAIQKSLLKLPLYMTPAYIFLVTRMPLGKTGKVDHKELARLFEHLNSSALNPASPDGDAEQWSRPEQALRHILAQIAGIEPQMISKTSSIFEIGLDSINAIRISSMMRAQSMELSVSDIMRNPSIERMIAAMEGRRDVPQPAVSEPVIRTLEEYETRARGSVPQEHGLEASEIMAIYPCVPLQEGMIATYLKSDGELYLNHTVFELDASVDVLKLQKAWGTVIEHNDILRTSFVQVDDDRYVQAQVVHHQVWMPWTAIRLQGKSDLETAVDEHIRSVTKRIRSSNRPPIEFGILESPNQTLLILSLHHALYDGWSWPLMMQDVQEAYHKGSVNPRPRFLELVKYIISRPEEESKNYWNRVLDGCVPSIFPEDLANPDGDAEGYHHTLVSDMSFGDLDAASKRMRVGVSALGQAAWGKLLAGYVGSCDVVFGHVVSGRTIPIPAAESIVGPAFNTIPCRVTLTGTNADLVHALHGDNIESIAYQHTPLRSILKWRKNETALFDTLFVYQKVEMGEQRLWTVVGGRAKVDYAVSIEMEQEADRLVLRAACKLTVMSKQQLQLLLSQLDFILRDIVQRPAGDAQSYGDSIPRSFLSVSNPDFQIIQCDSRLHSGIESYAQQTPEQPALEVVGDKGGSCVMSYKSLNEQSNRLAHHLLTLGVMPDTVIPICMERTKWMFVAILGVLKAGAAYVPVDVEAPLERKRFMVQDVEASVVVVSRTQTDIVDGDVKVVCVDEERVLEAYPTTNPNVNVQPSNLAYILYTSGTTGRPKGVMVEHRNVTQALASFRRLIPLPPKSRFLQFATYTFDVSIFEMFLSWSTGITVVTASKHLLLSDLEGCIRELNVTHMDLTPTVAAMVQRKKVPSVQVLVAGGEALTQRVLEEWQGCFLVNAYGPTEAAIGCTARRVTATSRTRDIGSVFPTCSAYVVNDEMEVVPRGALGELCIGGGQVARGYLHRPDLTSAKFVTHAGLGRLYRTGDYVKMLPDGSLLFLGRRDDQVKVNGLRIELGEISAAICAGTEGLDCVTLVLKHPRQTRDMIVSFVSCDQGGDCQVVRDGAKGTVERGWEMARRRLPGYMVPGTILVVTGLPRGTTNKVDTKFLANLFTSMNVSDISSSTSTPIDDNREWTNIERTIQDALVDVSRLTREEVGRHTSLFHLGLDSISAIIVSAKLRREAVHLSVADILQNPTIEQMTRLLSQRSRMAVVDSERREDVRTVVRSKLGRVFVDVEVPERVAVDRNALVGVFPATPAQVYTVSGWVASGHRDFVATFAFVIRQSDVDTHRLRMSYRHLLERHSILRTTFLSTSNAEIPLVQVVFRDPLVDCTIEELDTDMHDAIVYQSISTERAKVPSFKVPPIGLRVLKFRDASVVLMSLHHALYDGWSLPLMREELEIGYYQEGGKGESGVAGDDKFVDFMDHIWNVRTEARDYWLSLLKGRVPTMFPRRNPCQSDGEPTGERTAVVLRSVLSRATWYEDQCKKHGVTLHSVLLAAWSEICAEYMQTAAPIFGIYHSGRSIPVDSIESLVGPCINILPFVASKVKELEGVLLASWIQEQLSVQNGYSQIGVHEIVTGSTPLWNANVNFLKFPDDDDDAGHGAAGLFEEFEVNVSSLDHHRTKQQHPAETVVSTLGTASVVRVDMDIEIAVRGNSVDMGVFAARDMMNDVQAESLVEKICGIVVKILGGSQQDVTRGGACHLT</sequence>
<gene>
    <name evidence="6" type="ORF">PhCBS80983_g04180</name>
</gene>
<dbReference type="InterPro" id="IPR009081">
    <property type="entry name" value="PP-bd_ACP"/>
</dbReference>
<evidence type="ECO:0000259" key="5">
    <source>
        <dbReference type="PROSITE" id="PS50075"/>
    </source>
</evidence>
<dbReference type="InterPro" id="IPR006162">
    <property type="entry name" value="Ppantetheine_attach_site"/>
</dbReference>
<keyword evidence="4" id="KW-0436">Ligase</keyword>
<dbReference type="InterPro" id="IPR020806">
    <property type="entry name" value="PKS_PP-bd"/>
</dbReference>
<dbReference type="PROSITE" id="PS00455">
    <property type="entry name" value="AMP_BINDING"/>
    <property type="match status" value="5"/>
</dbReference>
<dbReference type="GO" id="GO:0031177">
    <property type="term" value="F:phosphopantetheine binding"/>
    <property type="evidence" value="ECO:0007669"/>
    <property type="project" value="InterPro"/>
</dbReference>
<dbReference type="Gene3D" id="3.30.559.10">
    <property type="entry name" value="Chloramphenicol acetyltransferase-like domain"/>
    <property type="match status" value="5"/>
</dbReference>
<dbReference type="GO" id="GO:0044550">
    <property type="term" value="P:secondary metabolite biosynthetic process"/>
    <property type="evidence" value="ECO:0007669"/>
    <property type="project" value="TreeGrafter"/>
</dbReference>
<dbReference type="PROSITE" id="PS50075">
    <property type="entry name" value="CARRIER"/>
    <property type="match status" value="5"/>
</dbReference>
<dbReference type="EMBL" id="QEAQ01000061">
    <property type="protein sequence ID" value="TPX56965.1"/>
    <property type="molecule type" value="Genomic_DNA"/>
</dbReference>
<dbReference type="STRING" id="109895.A0A507E0U1"/>
<dbReference type="Pfam" id="PF00668">
    <property type="entry name" value="Condensation"/>
    <property type="match status" value="5"/>
</dbReference>
<dbReference type="InterPro" id="IPR042099">
    <property type="entry name" value="ANL_N_sf"/>
</dbReference>
<keyword evidence="3" id="KW-0597">Phosphoprotein</keyword>
<dbReference type="FunFam" id="3.40.50.980:FF:000001">
    <property type="entry name" value="Non-ribosomal peptide synthetase"/>
    <property type="match status" value="5"/>
</dbReference>
<accession>A0A507E0U1</accession>
<dbReference type="SUPFAM" id="SSF52777">
    <property type="entry name" value="CoA-dependent acyltransferases"/>
    <property type="match status" value="10"/>
</dbReference>
<evidence type="ECO:0000256" key="3">
    <source>
        <dbReference type="ARBA" id="ARBA00022553"/>
    </source>
</evidence>
<dbReference type="Gene3D" id="1.10.1200.10">
    <property type="entry name" value="ACP-like"/>
    <property type="match status" value="5"/>
</dbReference>
<evidence type="ECO:0000313" key="6">
    <source>
        <dbReference type="EMBL" id="TPX56965.1"/>
    </source>
</evidence>
<dbReference type="NCBIfam" id="NF003417">
    <property type="entry name" value="PRK04813.1"/>
    <property type="match status" value="5"/>
</dbReference>
<dbReference type="InterPro" id="IPR036736">
    <property type="entry name" value="ACP-like_sf"/>
</dbReference>
<feature type="domain" description="Carrier" evidence="5">
    <location>
        <begin position="4844"/>
        <end position="4917"/>
    </location>
</feature>
<evidence type="ECO:0000256" key="2">
    <source>
        <dbReference type="ARBA" id="ARBA00022450"/>
    </source>
</evidence>
<dbReference type="InterPro" id="IPR023213">
    <property type="entry name" value="CAT-like_dom_sf"/>
</dbReference>
<dbReference type="InterPro" id="IPR020845">
    <property type="entry name" value="AMP-binding_CS"/>
</dbReference>
<comment type="caution">
    <text evidence="6">The sequence shown here is derived from an EMBL/GenBank/DDBJ whole genome shotgun (WGS) entry which is preliminary data.</text>
</comment>
<dbReference type="PROSITE" id="PS00012">
    <property type="entry name" value="PHOSPHOPANTETHEINE"/>
    <property type="match status" value="3"/>
</dbReference>
<comment type="pathway">
    <text evidence="1">Siderophore biosynthesis.</text>
</comment>
<organism evidence="6 7">
    <name type="scientific">Powellomyces hirtus</name>
    <dbReference type="NCBI Taxonomy" id="109895"/>
    <lineage>
        <taxon>Eukaryota</taxon>
        <taxon>Fungi</taxon>
        <taxon>Fungi incertae sedis</taxon>
        <taxon>Chytridiomycota</taxon>
        <taxon>Chytridiomycota incertae sedis</taxon>
        <taxon>Chytridiomycetes</taxon>
        <taxon>Spizellomycetales</taxon>
        <taxon>Powellomycetaceae</taxon>
        <taxon>Powellomyces</taxon>
    </lineage>
</organism>
<evidence type="ECO:0000256" key="4">
    <source>
        <dbReference type="ARBA" id="ARBA00022598"/>
    </source>
</evidence>
<dbReference type="Pfam" id="PF00550">
    <property type="entry name" value="PP-binding"/>
    <property type="match status" value="5"/>
</dbReference>
<dbReference type="FunFam" id="3.30.300.30:FF:000015">
    <property type="entry name" value="Nonribosomal peptide synthase SidD"/>
    <property type="match status" value="4"/>
</dbReference>
<dbReference type="InterPro" id="IPR000873">
    <property type="entry name" value="AMP-dep_synth/lig_dom"/>
</dbReference>
<name>A0A507E0U1_9FUNG</name>
<keyword evidence="7" id="KW-1185">Reference proteome</keyword>
<dbReference type="CDD" id="cd05918">
    <property type="entry name" value="A_NRPS_SidN3_like"/>
    <property type="match status" value="5"/>
</dbReference>
<dbReference type="FunFam" id="3.40.50.12780:FF:000024">
    <property type="entry name" value="Nonribosomal siderophore peptide synthase SidC"/>
    <property type="match status" value="5"/>
</dbReference>
<dbReference type="PANTHER" id="PTHR45527:SF1">
    <property type="entry name" value="FATTY ACID SYNTHASE"/>
    <property type="match status" value="1"/>
</dbReference>
<proteinExistence type="predicted"/>
<dbReference type="NCBIfam" id="TIGR01733">
    <property type="entry name" value="AA-adenyl-dom"/>
    <property type="match status" value="5"/>
</dbReference>
<dbReference type="GO" id="GO:0016874">
    <property type="term" value="F:ligase activity"/>
    <property type="evidence" value="ECO:0007669"/>
    <property type="project" value="UniProtKB-KW"/>
</dbReference>
<reference evidence="6 7" key="1">
    <citation type="journal article" date="2019" name="Sci. Rep.">
        <title>Comparative genomics of chytrid fungi reveal insights into the obligate biotrophic and pathogenic lifestyle of Synchytrium endobioticum.</title>
        <authorList>
            <person name="van de Vossenberg B.T.L.H."/>
            <person name="Warris S."/>
            <person name="Nguyen H.D.T."/>
            <person name="van Gent-Pelzer M.P.E."/>
            <person name="Joly D.L."/>
            <person name="van de Geest H.C."/>
            <person name="Bonants P.J.M."/>
            <person name="Smith D.S."/>
            <person name="Levesque C.A."/>
            <person name="van der Lee T.A.J."/>
        </authorList>
    </citation>
    <scope>NUCLEOTIDE SEQUENCE [LARGE SCALE GENOMIC DNA]</scope>
    <source>
        <strain evidence="6 7">CBS 809.83</strain>
    </source>
</reference>
<evidence type="ECO:0000256" key="1">
    <source>
        <dbReference type="ARBA" id="ARBA00004924"/>
    </source>
</evidence>
<dbReference type="Gene3D" id="3.40.50.12780">
    <property type="entry name" value="N-terminal domain of ligase-like"/>
    <property type="match status" value="5"/>
</dbReference>
<feature type="domain" description="Carrier" evidence="5">
    <location>
        <begin position="3779"/>
        <end position="3855"/>
    </location>
</feature>
<feature type="domain" description="Carrier" evidence="5">
    <location>
        <begin position="583"/>
        <end position="662"/>
    </location>
</feature>